<evidence type="ECO:0000256" key="1">
    <source>
        <dbReference type="SAM" id="MobiDB-lite"/>
    </source>
</evidence>
<feature type="region of interest" description="Disordered" evidence="1">
    <location>
        <begin position="401"/>
        <end position="431"/>
    </location>
</feature>
<reference evidence="2" key="1">
    <citation type="submission" date="2021-06" db="EMBL/GenBank/DDBJ databases">
        <authorList>
            <person name="Kallberg Y."/>
            <person name="Tangrot J."/>
            <person name="Rosling A."/>
        </authorList>
    </citation>
    <scope>NUCLEOTIDE SEQUENCE</scope>
    <source>
        <strain evidence="2">87-6 pot B 2015</strain>
    </source>
</reference>
<accession>A0A9N9HBC7</accession>
<dbReference type="AlphaFoldDB" id="A0A9N9HBC7"/>
<protein>
    <submittedName>
        <fullName evidence="2">12165_t:CDS:1</fullName>
    </submittedName>
</protein>
<dbReference type="Proteomes" id="UP000789375">
    <property type="component" value="Unassembled WGS sequence"/>
</dbReference>
<evidence type="ECO:0000313" key="2">
    <source>
        <dbReference type="EMBL" id="CAG8662624.1"/>
    </source>
</evidence>
<evidence type="ECO:0000313" key="3">
    <source>
        <dbReference type="Proteomes" id="UP000789375"/>
    </source>
</evidence>
<proteinExistence type="predicted"/>
<dbReference type="EMBL" id="CAJVPP010005274">
    <property type="protein sequence ID" value="CAG8662624.1"/>
    <property type="molecule type" value="Genomic_DNA"/>
</dbReference>
<organism evidence="2 3">
    <name type="scientific">Funneliformis mosseae</name>
    <name type="common">Endomycorrhizal fungus</name>
    <name type="synonym">Glomus mosseae</name>
    <dbReference type="NCBI Taxonomy" id="27381"/>
    <lineage>
        <taxon>Eukaryota</taxon>
        <taxon>Fungi</taxon>
        <taxon>Fungi incertae sedis</taxon>
        <taxon>Mucoromycota</taxon>
        <taxon>Glomeromycotina</taxon>
        <taxon>Glomeromycetes</taxon>
        <taxon>Glomerales</taxon>
        <taxon>Glomeraceae</taxon>
        <taxon>Funneliformis</taxon>
    </lineage>
</organism>
<keyword evidence="3" id="KW-1185">Reference proteome</keyword>
<name>A0A9N9HBC7_FUNMO</name>
<comment type="caution">
    <text evidence="2">The sequence shown here is derived from an EMBL/GenBank/DDBJ whole genome shotgun (WGS) entry which is preliminary data.</text>
</comment>
<gene>
    <name evidence="2" type="ORF">FMOSSE_LOCUS12017</name>
</gene>
<sequence length="431" mass="49980">MLSSYTVFCERIWLQTSLLRKTKFSRESKEEKLAFLDDENIRWKNVTRFALLVGSSTLGIFKDDRKLIQLERNYKSGYYTEAMNNYYEKLQSNRVLREEKASVDKRLTKKTGKAIRNRIDDLLPSNQVNPKKPRLTGKTVWNHICRRQVPQSLPDVIQNIILEYSKLLNAFTPLDDIQKIWCVNFSKVNELSNQDDIEKFCGSQIILRNYLLLRSKTNNDNEDTFVHEMLHDLLKEIFRDSNFELVWVNSESTSSKSRRCNNKENSRGKKPDFKLSVNTNDEILFGEVKPPKYKNSSLLLVSQDLVKLANFQSGTLDELVKKYGNRIGMTSFGVWVYGVQIHIYQMDLDYDGLYRMYLIADIVIPTQKSQFISLMPILETFYNVKDSVSKVLEVITSNTSPLPSRSDYCRLSPPSPEPIKVTVVGGNSNRK</sequence>